<name>A0A4S8HUZ4_9BACT</name>
<proteinExistence type="predicted"/>
<sequence>MKIYLFIILFTGWYTLGYAQDSAALYYIPLQATTHANVDFYSINRNADPYPISDRVLIGQLKGIIEDSLKGKYVGRVHKKHTYELRIVMNIYHGSKLVTRYGIAYIGEKMILNNKIYSIENVRSLERFIKQNFKPVTDRQKGLFLFPRDL</sequence>
<evidence type="ECO:0000313" key="1">
    <source>
        <dbReference type="EMBL" id="THU39225.1"/>
    </source>
</evidence>
<accession>A0A4S8HUZ4</accession>
<gene>
    <name evidence="1" type="ORF">FAM09_11975</name>
</gene>
<evidence type="ECO:0000313" key="2">
    <source>
        <dbReference type="Proteomes" id="UP000306918"/>
    </source>
</evidence>
<protein>
    <submittedName>
        <fullName evidence="1">Uncharacterized protein</fullName>
    </submittedName>
</protein>
<organism evidence="1 2">
    <name type="scientific">Niastella caeni</name>
    <dbReference type="NCBI Taxonomy" id="2569763"/>
    <lineage>
        <taxon>Bacteria</taxon>
        <taxon>Pseudomonadati</taxon>
        <taxon>Bacteroidota</taxon>
        <taxon>Chitinophagia</taxon>
        <taxon>Chitinophagales</taxon>
        <taxon>Chitinophagaceae</taxon>
        <taxon>Niastella</taxon>
    </lineage>
</organism>
<dbReference type="Proteomes" id="UP000306918">
    <property type="component" value="Unassembled WGS sequence"/>
</dbReference>
<dbReference type="RefSeq" id="WP_136577357.1">
    <property type="nucleotide sequence ID" value="NZ_STFF01000003.1"/>
</dbReference>
<dbReference type="AlphaFoldDB" id="A0A4S8HUZ4"/>
<keyword evidence="2" id="KW-1185">Reference proteome</keyword>
<comment type="caution">
    <text evidence="1">The sequence shown here is derived from an EMBL/GenBank/DDBJ whole genome shotgun (WGS) entry which is preliminary data.</text>
</comment>
<dbReference type="EMBL" id="STFF01000003">
    <property type="protein sequence ID" value="THU39225.1"/>
    <property type="molecule type" value="Genomic_DNA"/>
</dbReference>
<reference evidence="1 2" key="1">
    <citation type="submission" date="2019-04" db="EMBL/GenBank/DDBJ databases">
        <title>Niastella caeni sp. nov., isolated from activated sludge.</title>
        <authorList>
            <person name="Sheng M."/>
        </authorList>
    </citation>
    <scope>NUCLEOTIDE SEQUENCE [LARGE SCALE GENOMIC DNA]</scope>
    <source>
        <strain evidence="1 2">HX-2-15</strain>
    </source>
</reference>